<evidence type="ECO:0000313" key="2">
    <source>
        <dbReference type="EMBL" id="QEQ95040.1"/>
    </source>
</evidence>
<reference evidence="2 3" key="1">
    <citation type="submission" date="2019-07" db="EMBL/GenBank/DDBJ databases">
        <title>Complete genome sequence of bacteriophages infecting Erwinia pyrifoliae.</title>
        <authorList>
            <person name="Kim S.G."/>
            <person name="Park S.C."/>
        </authorList>
    </citation>
    <scope>NUCLEOTIDE SEQUENCE [LARGE SCALE GENOMIC DNA]</scope>
</reference>
<evidence type="ECO:0000259" key="1">
    <source>
        <dbReference type="Pfam" id="PF21817"/>
    </source>
</evidence>
<dbReference type="EMBL" id="MN184887">
    <property type="protein sequence ID" value="QEQ95040.1"/>
    <property type="molecule type" value="Genomic_DNA"/>
</dbReference>
<proteinExistence type="predicted"/>
<feature type="domain" description="CapR homology" evidence="1">
    <location>
        <begin position="12"/>
        <end position="73"/>
    </location>
</feature>
<dbReference type="InterPro" id="IPR048793">
    <property type="entry name" value="CapR_dom"/>
</dbReference>
<name>A0A5J6DB05_9CAUD</name>
<gene>
    <name evidence="2" type="ORF">pEpSNUABM01_214</name>
</gene>
<dbReference type="Proteomes" id="UP000326545">
    <property type="component" value="Segment"/>
</dbReference>
<protein>
    <recommendedName>
        <fullName evidence="1">CapR homology domain-containing protein</fullName>
    </recommendedName>
</protein>
<evidence type="ECO:0000313" key="3">
    <source>
        <dbReference type="Proteomes" id="UP000326545"/>
    </source>
</evidence>
<accession>A0A5J6DB05</accession>
<sequence>MRRIDDEVYVSRFMATGKFPEGTKFFRLEKKNMWRYECPICEKDEYALAGVGGEDFISRVGELLKGDRSCRCKYTYRFNFEQYLFKVKKTLLEEGLDFISLEKIREPFKQHNVIVTYKCSCGKVLSPRLSNFMFGQRCKMCKSKSAGQSLMTAHAPEAEKRSAEKAKLLGCEFVGFDTGEWLGHEKTRVVFRCPEHGDWDFHPAQLKKRCGCPVCGSQSQRQSYINLIMDEGLAVALKFGIATHSSNRLQQQNSKNLFQMSVLGVWSYPETTSCRRAERECKRTLQCRVLTSREIKDGHTETVSVLDLEKIIAIYEKHGGVRIR</sequence>
<dbReference type="Pfam" id="PF21817">
    <property type="entry name" value="CapR"/>
    <property type="match status" value="1"/>
</dbReference>
<keyword evidence="3" id="KW-1185">Reference proteome</keyword>
<organism evidence="2 3">
    <name type="scientific">Erwinia phage pEp_SNUABM_01</name>
    <dbReference type="NCBI Taxonomy" id="2601643"/>
    <lineage>
        <taxon>Viruses</taxon>
        <taxon>Duplodnaviria</taxon>
        <taxon>Heunggongvirae</taxon>
        <taxon>Uroviricota</taxon>
        <taxon>Caudoviricetes</taxon>
        <taxon>Vequintavirinae</taxon>
        <taxon>Henunavirus</taxon>
        <taxon>Henunavirus SNUABM01</taxon>
    </lineage>
</organism>